<comment type="caution">
    <text evidence="2">The sequence shown here is derived from an EMBL/GenBank/DDBJ whole genome shotgun (WGS) entry which is preliminary data.</text>
</comment>
<evidence type="ECO:0000256" key="1">
    <source>
        <dbReference type="SAM" id="MobiDB-lite"/>
    </source>
</evidence>
<dbReference type="Proteomes" id="UP000186601">
    <property type="component" value="Unassembled WGS sequence"/>
</dbReference>
<dbReference type="EMBL" id="MLYV02000975">
    <property type="protein sequence ID" value="PSR74619.1"/>
    <property type="molecule type" value="Genomic_DNA"/>
</dbReference>
<dbReference type="AlphaFoldDB" id="A0A2R6NQ15"/>
<dbReference type="OrthoDB" id="6159439at2759"/>
<feature type="region of interest" description="Disordered" evidence="1">
    <location>
        <begin position="1"/>
        <end position="117"/>
    </location>
</feature>
<evidence type="ECO:0000313" key="3">
    <source>
        <dbReference type="Proteomes" id="UP000186601"/>
    </source>
</evidence>
<organism evidence="2 3">
    <name type="scientific">Hermanssonia centrifuga</name>
    <dbReference type="NCBI Taxonomy" id="98765"/>
    <lineage>
        <taxon>Eukaryota</taxon>
        <taxon>Fungi</taxon>
        <taxon>Dikarya</taxon>
        <taxon>Basidiomycota</taxon>
        <taxon>Agaricomycotina</taxon>
        <taxon>Agaricomycetes</taxon>
        <taxon>Polyporales</taxon>
        <taxon>Meruliaceae</taxon>
        <taxon>Hermanssonia</taxon>
    </lineage>
</organism>
<feature type="region of interest" description="Disordered" evidence="1">
    <location>
        <begin position="134"/>
        <end position="235"/>
    </location>
</feature>
<feature type="compositionally biased region" description="Low complexity" evidence="1">
    <location>
        <begin position="159"/>
        <end position="175"/>
    </location>
</feature>
<dbReference type="STRING" id="98765.A0A2R6NQ15"/>
<reference evidence="2 3" key="1">
    <citation type="submission" date="2018-02" db="EMBL/GenBank/DDBJ databases">
        <title>Genome sequence of the basidiomycete white-rot fungus Phlebia centrifuga.</title>
        <authorList>
            <person name="Granchi Z."/>
            <person name="Peng M."/>
            <person name="de Vries R.P."/>
            <person name="Hilden K."/>
            <person name="Makela M.R."/>
            <person name="Grigoriev I."/>
            <person name="Riley R."/>
        </authorList>
    </citation>
    <scope>NUCLEOTIDE SEQUENCE [LARGE SCALE GENOMIC DNA]</scope>
    <source>
        <strain evidence="2 3">FBCC195</strain>
    </source>
</reference>
<feature type="compositionally biased region" description="Basic and acidic residues" evidence="1">
    <location>
        <begin position="219"/>
        <end position="228"/>
    </location>
</feature>
<sequence>MVTPSHARTTSFSQQQQQSQQYAPYPSGQTQQQSGYYPQGQDPRNLQSLSSVSYDPSSGAHIPRRSSMSVDRTVPSRMSTHGPVPYARIPPVVSPTYDQEPISEPSIKKKRKRAGERVPQMFGKVVWKLTFQNKRQAMRQNNRQASNALPPTSSEPFTAGPAPNPGANAPPSSSGYIQQPSNPMNSISMSGPAYGSQRVDSYGRPMIPSPTPSVQYRGRSYDDHETLRRPSSRQH</sequence>
<feature type="compositionally biased region" description="Polar residues" evidence="1">
    <location>
        <begin position="27"/>
        <end position="56"/>
    </location>
</feature>
<name>A0A2R6NQ15_9APHY</name>
<feature type="compositionally biased region" description="Polar residues" evidence="1">
    <location>
        <begin position="134"/>
        <end position="156"/>
    </location>
</feature>
<evidence type="ECO:0000313" key="2">
    <source>
        <dbReference type="EMBL" id="PSR74619.1"/>
    </source>
</evidence>
<protein>
    <submittedName>
        <fullName evidence="2">Uncharacterized protein</fullName>
    </submittedName>
</protein>
<feature type="compositionally biased region" description="Polar residues" evidence="1">
    <location>
        <begin position="1"/>
        <end position="12"/>
    </location>
</feature>
<feature type="compositionally biased region" description="Polar residues" evidence="1">
    <location>
        <begin position="176"/>
        <end position="189"/>
    </location>
</feature>
<gene>
    <name evidence="2" type="ORF">PHLCEN_2v9685</name>
</gene>
<proteinExistence type="predicted"/>
<accession>A0A2R6NQ15</accession>
<keyword evidence="3" id="KW-1185">Reference proteome</keyword>